<dbReference type="GO" id="GO:0003677">
    <property type="term" value="F:DNA binding"/>
    <property type="evidence" value="ECO:0007669"/>
    <property type="project" value="TreeGrafter"/>
</dbReference>
<dbReference type="InterPro" id="IPR014729">
    <property type="entry name" value="Rossmann-like_a/b/a_fold"/>
</dbReference>
<organism evidence="7 8">
    <name type="scientific">Gracilariopsis chorda</name>
    <dbReference type="NCBI Taxonomy" id="448386"/>
    <lineage>
        <taxon>Eukaryota</taxon>
        <taxon>Rhodophyta</taxon>
        <taxon>Florideophyceae</taxon>
        <taxon>Rhodymeniophycidae</taxon>
        <taxon>Gracilariales</taxon>
        <taxon>Gracilariaceae</taxon>
        <taxon>Gracilariopsis</taxon>
    </lineage>
</organism>
<keyword evidence="8" id="KW-1185">Reference proteome</keyword>
<dbReference type="SUPFAM" id="SSF52425">
    <property type="entry name" value="Cryptochrome/photolyase, N-terminal domain"/>
    <property type="match status" value="1"/>
</dbReference>
<dbReference type="AlphaFoldDB" id="A0A2V3IW64"/>
<evidence type="ECO:0000256" key="5">
    <source>
        <dbReference type="PIRSR" id="PIRSR602081-2"/>
    </source>
</evidence>
<dbReference type="Proteomes" id="UP000247409">
    <property type="component" value="Unassembled WGS sequence"/>
</dbReference>
<evidence type="ECO:0000313" key="7">
    <source>
        <dbReference type="EMBL" id="PXF46329.1"/>
    </source>
</evidence>
<dbReference type="Pfam" id="PF03441">
    <property type="entry name" value="FAD_binding_7"/>
    <property type="match status" value="1"/>
</dbReference>
<feature type="binding site" evidence="4">
    <location>
        <begin position="399"/>
        <end position="401"/>
    </location>
    <ligand>
        <name>FAD</name>
        <dbReference type="ChEBI" id="CHEBI:57692"/>
    </ligand>
</feature>
<dbReference type="Gene3D" id="3.40.50.620">
    <property type="entry name" value="HUPs"/>
    <property type="match status" value="1"/>
</dbReference>
<dbReference type="InterPro" id="IPR006050">
    <property type="entry name" value="DNA_photolyase_N"/>
</dbReference>
<comment type="similarity">
    <text evidence="1">Belongs to the DNA photolyase class-1 family.</text>
</comment>
<dbReference type="GO" id="GO:0043153">
    <property type="term" value="P:entrainment of circadian clock by photoperiod"/>
    <property type="evidence" value="ECO:0007669"/>
    <property type="project" value="TreeGrafter"/>
</dbReference>
<comment type="caution">
    <text evidence="7">The sequence shown here is derived from an EMBL/GenBank/DDBJ whole genome shotgun (WGS) entry which is preliminary data.</text>
</comment>
<proteinExistence type="inferred from homology"/>
<dbReference type="PANTHER" id="PTHR11455:SF9">
    <property type="entry name" value="CRYPTOCHROME CIRCADIAN CLOCK 5 ISOFORM X1"/>
    <property type="match status" value="1"/>
</dbReference>
<sequence>MPSPAVLHWFRRDLRLTDNRALNEAIRVAKKTKSPLIPLYILDPNLIPQNCSAVRMRFLRESVSQLRSSLLKHGLNLRVVRGQATQVIPDLAGRWRVRDTFWESEYDPVSRERDAQVARDLKGSGVNVRTFPGFLLYDPDDVLRHCNGLAPRTMTGMLKLVEILGDPRTPDSFANGELVEFEEDPFLYEDRAQGMCDIPSLADLGYQDPENRWDVFEGGEKAGLKRLHRFVKQKNGRIVADFAKPKTNPAAFSHRETTVLSPYLALGCVSCRVFHERLREVEQRYALQEMPQTTLWGQLIWREHFWLLAYSVKNFHQMRGNVVCRQINWRADKQSEELLRTWAEARTGFPWIDALMTQLHKEGFIHHLGRHSLACFLTRGDLWISWERGFKVFEKYLIDYDYALNSANWMWLSCSAFFVMYYRVYSPVTYGKKWDKDGNFIRHYLPVLRTMPSKYIYEPWKAPKELQRRVGCIIGKDYPEPIVDHRTASQCNIARMKESFEKGEFGKLEDETESRVIASANNSIITSDDVREPYRKRRRR</sequence>
<keyword evidence="2 4" id="KW-0285">Flavoprotein</keyword>
<dbReference type="InterPro" id="IPR036155">
    <property type="entry name" value="Crypto/Photolyase_N_sf"/>
</dbReference>
<evidence type="ECO:0000259" key="6">
    <source>
        <dbReference type="PROSITE" id="PS51645"/>
    </source>
</evidence>
<accession>A0A2V3IW64</accession>
<feature type="site" description="Electron transfer via tryptophanyl radical" evidence="5">
    <location>
        <position position="386"/>
    </location>
</feature>
<dbReference type="InterPro" id="IPR036134">
    <property type="entry name" value="Crypto/Photolyase_FAD-like_sf"/>
</dbReference>
<feature type="domain" description="Photolyase/cryptochrome alpha/beta" evidence="6">
    <location>
        <begin position="4"/>
        <end position="136"/>
    </location>
</feature>
<evidence type="ECO:0000256" key="4">
    <source>
        <dbReference type="PIRSR" id="PIRSR602081-1"/>
    </source>
</evidence>
<comment type="cofactor">
    <cofactor evidence="4">
        <name>FAD</name>
        <dbReference type="ChEBI" id="CHEBI:57692"/>
    </cofactor>
    <text evidence="4">Binds 1 FAD per subunit.</text>
</comment>
<dbReference type="GO" id="GO:0003904">
    <property type="term" value="F:deoxyribodipyrimidine photo-lyase activity"/>
    <property type="evidence" value="ECO:0007669"/>
    <property type="project" value="TreeGrafter"/>
</dbReference>
<dbReference type="Pfam" id="PF00875">
    <property type="entry name" value="DNA_photolyase"/>
    <property type="match status" value="1"/>
</dbReference>
<feature type="site" description="Electron transfer via tryptophanyl radical" evidence="5">
    <location>
        <position position="329"/>
    </location>
</feature>
<dbReference type="InterPro" id="IPR005101">
    <property type="entry name" value="Cryptochr/Photolyase_FAD-bd"/>
</dbReference>
<protein>
    <submittedName>
        <fullName evidence="7">(6-4)DNA photolyase</fullName>
    </submittedName>
</protein>
<dbReference type="Gene3D" id="1.10.579.10">
    <property type="entry name" value="DNA Cyclobutane Dipyrimidine Photolyase, subunit A, domain 3"/>
    <property type="match status" value="1"/>
</dbReference>
<gene>
    <name evidence="7" type="ORF">BWQ96_03985</name>
</gene>
<name>A0A2V3IW64_9FLOR</name>
<dbReference type="STRING" id="448386.A0A2V3IW64"/>
<feature type="binding site" evidence="4">
    <location>
        <begin position="298"/>
        <end position="305"/>
    </location>
    <ligand>
        <name>FAD</name>
        <dbReference type="ChEBI" id="CHEBI:57692"/>
    </ligand>
</feature>
<dbReference type="OrthoDB" id="435881at2759"/>
<dbReference type="GO" id="GO:0071949">
    <property type="term" value="F:FAD binding"/>
    <property type="evidence" value="ECO:0007669"/>
    <property type="project" value="TreeGrafter"/>
</dbReference>
<keyword evidence="7" id="KW-0456">Lyase</keyword>
<evidence type="ECO:0000313" key="8">
    <source>
        <dbReference type="Proteomes" id="UP000247409"/>
    </source>
</evidence>
<dbReference type="GO" id="GO:0005634">
    <property type="term" value="C:nucleus"/>
    <property type="evidence" value="ECO:0007669"/>
    <property type="project" value="TreeGrafter"/>
</dbReference>
<feature type="site" description="Electron transfer via tryptophanyl radical" evidence="5">
    <location>
        <position position="409"/>
    </location>
</feature>
<dbReference type="InterPro" id="IPR002081">
    <property type="entry name" value="Cryptochrome/DNA_photolyase_1"/>
</dbReference>
<dbReference type="Gene3D" id="1.25.40.80">
    <property type="match status" value="1"/>
</dbReference>
<dbReference type="PROSITE" id="PS51645">
    <property type="entry name" value="PHR_CRY_ALPHA_BETA"/>
    <property type="match status" value="1"/>
</dbReference>
<evidence type="ECO:0000256" key="1">
    <source>
        <dbReference type="ARBA" id="ARBA00005862"/>
    </source>
</evidence>
<dbReference type="GO" id="GO:0032922">
    <property type="term" value="P:circadian regulation of gene expression"/>
    <property type="evidence" value="ECO:0007669"/>
    <property type="project" value="TreeGrafter"/>
</dbReference>
<feature type="binding site" evidence="4">
    <location>
        <begin position="257"/>
        <end position="261"/>
    </location>
    <ligand>
        <name>FAD</name>
        <dbReference type="ChEBI" id="CHEBI:57692"/>
    </ligand>
</feature>
<evidence type="ECO:0000256" key="2">
    <source>
        <dbReference type="ARBA" id="ARBA00022630"/>
    </source>
</evidence>
<keyword evidence="3 4" id="KW-0274">FAD</keyword>
<dbReference type="EMBL" id="NBIV01000041">
    <property type="protein sequence ID" value="PXF46329.1"/>
    <property type="molecule type" value="Genomic_DNA"/>
</dbReference>
<dbReference type="SUPFAM" id="SSF48173">
    <property type="entry name" value="Cryptochrome/photolyase FAD-binding domain"/>
    <property type="match status" value="1"/>
</dbReference>
<dbReference type="PANTHER" id="PTHR11455">
    <property type="entry name" value="CRYPTOCHROME"/>
    <property type="match status" value="1"/>
</dbReference>
<reference evidence="7 8" key="1">
    <citation type="journal article" date="2018" name="Mol. Biol. Evol.">
        <title>Analysis of the draft genome of the red seaweed Gracilariopsis chorda provides insights into genome size evolution in Rhodophyta.</title>
        <authorList>
            <person name="Lee J."/>
            <person name="Yang E.C."/>
            <person name="Graf L."/>
            <person name="Yang J.H."/>
            <person name="Qiu H."/>
            <person name="Zel Zion U."/>
            <person name="Chan C.X."/>
            <person name="Stephens T.G."/>
            <person name="Weber A.P.M."/>
            <person name="Boo G.H."/>
            <person name="Boo S.M."/>
            <person name="Kim K.M."/>
            <person name="Shin Y."/>
            <person name="Jung M."/>
            <person name="Lee S.J."/>
            <person name="Yim H.S."/>
            <person name="Lee J.H."/>
            <person name="Bhattacharya D."/>
            <person name="Yoon H.S."/>
        </authorList>
    </citation>
    <scope>NUCLEOTIDE SEQUENCE [LARGE SCALE GENOMIC DNA]</scope>
    <source>
        <strain evidence="7 8">SKKU-2015</strain>
        <tissue evidence="7">Whole body</tissue>
    </source>
</reference>
<evidence type="ECO:0000256" key="3">
    <source>
        <dbReference type="ARBA" id="ARBA00022827"/>
    </source>
</evidence>
<dbReference type="GO" id="GO:0005737">
    <property type="term" value="C:cytoplasm"/>
    <property type="evidence" value="ECO:0007669"/>
    <property type="project" value="TreeGrafter"/>
</dbReference>